<sequence length="427" mass="46649">MKSLKNLCIFTLLVAFVVGMPFLSSAQDKIKITVACGAVGLEKQLTDEALAEFMKNHPNIEAKSLDTPDLANDRLGLYLQFFQAKSSEVDVFQIDVIWPGDLAEHLVDLNQYGAADVAKEHFPAIVQNNTVNGELKGIPWFTDAGLLYYRTDLLEKYGYKEAPKTWDELEAMATKIQEGERASNPDFWGFVWQGNAYEGLTCDALEWVASHGGGSIIEPDGNVSINNDMAIKALERAKGWVGTISPAGVTGFAEEDARNMWQAGNAAFMRNWPYAYKLGQADDSPIKGKIGVAPIPGEKAGQSAASLGGWQLAVSKYSKHPKEAAEVALYLASAAEQKRRAIVGSFSPTVMSVYQDKEVLEAVPFFGNLYDVFINAVARPSTISAPKYNEVSTLFFTAAHDVLTGKKDGKTAVEELELDLQDLMAKK</sequence>
<proteinExistence type="inferred from homology"/>
<evidence type="ECO:0000256" key="3">
    <source>
        <dbReference type="ARBA" id="ARBA00022729"/>
    </source>
</evidence>
<keyword evidence="2" id="KW-0813">Transport</keyword>
<evidence type="ECO:0000256" key="1">
    <source>
        <dbReference type="ARBA" id="ARBA00008520"/>
    </source>
</evidence>
<feature type="signal peptide" evidence="4">
    <location>
        <begin position="1"/>
        <end position="26"/>
    </location>
</feature>
<keyword evidence="3 4" id="KW-0732">Signal</keyword>
<keyword evidence="6" id="KW-1185">Reference proteome</keyword>
<comment type="similarity">
    <text evidence="1">Belongs to the bacterial solute-binding protein 1 family.</text>
</comment>
<dbReference type="InterPro" id="IPR050490">
    <property type="entry name" value="Bact_solute-bd_prot1"/>
</dbReference>
<dbReference type="Gene3D" id="3.40.190.10">
    <property type="entry name" value="Periplasmic binding protein-like II"/>
    <property type="match status" value="2"/>
</dbReference>
<accession>A0A0S6W384</accession>
<name>A0A0S6W384_9BACT</name>
<dbReference type="EMBL" id="DF820459">
    <property type="protein sequence ID" value="GAK52866.1"/>
    <property type="molecule type" value="Genomic_DNA"/>
</dbReference>
<dbReference type="Proteomes" id="UP000030700">
    <property type="component" value="Unassembled WGS sequence"/>
</dbReference>
<protein>
    <submittedName>
        <fullName evidence="5">Extracellular solute-binding protein family 1</fullName>
    </submittedName>
</protein>
<gene>
    <name evidence="5" type="ORF">U14_04123</name>
</gene>
<dbReference type="HOGENOM" id="CLU_031285_9_1_0"/>
<dbReference type="SUPFAM" id="SSF53850">
    <property type="entry name" value="Periplasmic binding protein-like II"/>
    <property type="match status" value="1"/>
</dbReference>
<dbReference type="AlphaFoldDB" id="A0A0S6W384"/>
<organism evidence="5">
    <name type="scientific">Candidatus Moduliflexus flocculans</name>
    <dbReference type="NCBI Taxonomy" id="1499966"/>
    <lineage>
        <taxon>Bacteria</taxon>
        <taxon>Candidatus Moduliflexota</taxon>
        <taxon>Candidatus Moduliflexia</taxon>
        <taxon>Candidatus Moduliflexales</taxon>
        <taxon>Candidatus Moduliflexaceae</taxon>
    </lineage>
</organism>
<evidence type="ECO:0000313" key="6">
    <source>
        <dbReference type="Proteomes" id="UP000030700"/>
    </source>
</evidence>
<dbReference type="Pfam" id="PF01547">
    <property type="entry name" value="SBP_bac_1"/>
    <property type="match status" value="1"/>
</dbReference>
<dbReference type="STRING" id="1499966.U14_04123"/>
<evidence type="ECO:0000256" key="2">
    <source>
        <dbReference type="ARBA" id="ARBA00022448"/>
    </source>
</evidence>
<evidence type="ECO:0000313" key="5">
    <source>
        <dbReference type="EMBL" id="GAK52866.1"/>
    </source>
</evidence>
<dbReference type="CDD" id="cd14750">
    <property type="entry name" value="PBP2_TMBP"/>
    <property type="match status" value="1"/>
</dbReference>
<reference evidence="5" key="1">
    <citation type="journal article" date="2015" name="PeerJ">
        <title>First genomic representation of candidate bacterial phylum KSB3 points to enhanced environmental sensing as a trigger of wastewater bulking.</title>
        <authorList>
            <person name="Sekiguchi Y."/>
            <person name="Ohashi A."/>
            <person name="Parks D.H."/>
            <person name="Yamauchi T."/>
            <person name="Tyson G.W."/>
            <person name="Hugenholtz P."/>
        </authorList>
    </citation>
    <scope>NUCLEOTIDE SEQUENCE [LARGE SCALE GENOMIC DNA]</scope>
</reference>
<dbReference type="PANTHER" id="PTHR43649">
    <property type="entry name" value="ARABINOSE-BINDING PROTEIN-RELATED"/>
    <property type="match status" value="1"/>
</dbReference>
<dbReference type="PANTHER" id="PTHR43649:SF34">
    <property type="entry name" value="ABC TRANSPORTER PERIPLASMIC-BINDING PROTEIN YCJN-RELATED"/>
    <property type="match status" value="1"/>
</dbReference>
<evidence type="ECO:0000256" key="4">
    <source>
        <dbReference type="SAM" id="SignalP"/>
    </source>
</evidence>
<dbReference type="InterPro" id="IPR006059">
    <property type="entry name" value="SBP"/>
</dbReference>
<feature type="chain" id="PRO_5006631578" evidence="4">
    <location>
        <begin position="27"/>
        <end position="427"/>
    </location>
</feature>